<accession>A0A7J7P706</accession>
<dbReference type="Gene3D" id="2.60.120.10">
    <property type="entry name" value="Jelly Rolls"/>
    <property type="match status" value="1"/>
</dbReference>
<dbReference type="CDD" id="cd03444">
    <property type="entry name" value="Thioesterase_II_repeat1"/>
    <property type="match status" value="1"/>
</dbReference>
<feature type="compositionally biased region" description="Polar residues" evidence="3">
    <location>
        <begin position="477"/>
        <end position="488"/>
    </location>
</feature>
<dbReference type="InterPro" id="IPR042171">
    <property type="entry name" value="Acyl-CoA_hotdog"/>
</dbReference>
<dbReference type="CDD" id="cd03445">
    <property type="entry name" value="Thioesterase_II_repeat2"/>
    <property type="match status" value="1"/>
</dbReference>
<dbReference type="PROSITE" id="PS50042">
    <property type="entry name" value="CNMP_BINDING_3"/>
    <property type="match status" value="1"/>
</dbReference>
<dbReference type="InterPro" id="IPR025652">
    <property type="entry name" value="TesB_C"/>
</dbReference>
<dbReference type="Pfam" id="PF13622">
    <property type="entry name" value="4HBT_3"/>
    <property type="match status" value="1"/>
</dbReference>
<dbReference type="PANTHER" id="PTHR11066">
    <property type="entry name" value="ACYL-COA THIOESTERASE"/>
    <property type="match status" value="1"/>
</dbReference>
<dbReference type="Gene3D" id="3.10.129.10">
    <property type="entry name" value="Hotdog Thioesterase"/>
    <property type="match status" value="1"/>
</dbReference>
<evidence type="ECO:0000313" key="5">
    <source>
        <dbReference type="EMBL" id="KAF6175130.1"/>
    </source>
</evidence>
<feature type="domain" description="Cyclic nucleotide-binding" evidence="4">
    <location>
        <begin position="21"/>
        <end position="91"/>
    </location>
</feature>
<feature type="compositionally biased region" description="Low complexity" evidence="3">
    <location>
        <begin position="458"/>
        <end position="467"/>
    </location>
</feature>
<dbReference type="AlphaFoldDB" id="A0A7J7P706"/>
<comment type="caution">
    <text evidence="5">The sequence shown here is derived from an EMBL/GenBank/DDBJ whole genome shotgun (WGS) entry which is preliminary data.</text>
</comment>
<organism evidence="5 6">
    <name type="scientific">Kingdonia uniflora</name>
    <dbReference type="NCBI Taxonomy" id="39325"/>
    <lineage>
        <taxon>Eukaryota</taxon>
        <taxon>Viridiplantae</taxon>
        <taxon>Streptophyta</taxon>
        <taxon>Embryophyta</taxon>
        <taxon>Tracheophyta</taxon>
        <taxon>Spermatophyta</taxon>
        <taxon>Magnoliopsida</taxon>
        <taxon>Ranunculales</taxon>
        <taxon>Circaeasteraceae</taxon>
        <taxon>Kingdonia</taxon>
    </lineage>
</organism>
<name>A0A7J7P706_9MAGN</name>
<reference evidence="5 6" key="1">
    <citation type="journal article" date="2020" name="IScience">
        <title>Genome Sequencing of the Endangered Kingdonia uniflora (Circaeasteraceae, Ranunculales) Reveals Potential Mechanisms of Evolutionary Specialization.</title>
        <authorList>
            <person name="Sun Y."/>
            <person name="Deng T."/>
            <person name="Zhang A."/>
            <person name="Moore M.J."/>
            <person name="Landis J.B."/>
            <person name="Lin N."/>
            <person name="Zhang H."/>
            <person name="Zhang X."/>
            <person name="Huang J."/>
            <person name="Zhang X."/>
            <person name="Sun H."/>
            <person name="Wang H."/>
        </authorList>
    </citation>
    <scope>NUCLEOTIDE SEQUENCE [LARGE SCALE GENOMIC DNA]</scope>
    <source>
        <strain evidence="5">TB1705</strain>
        <tissue evidence="5">Leaf</tissue>
    </source>
</reference>
<feature type="region of interest" description="Disordered" evidence="3">
    <location>
        <begin position="455"/>
        <end position="488"/>
    </location>
</feature>
<dbReference type="Gene3D" id="2.40.160.210">
    <property type="entry name" value="Acyl-CoA thioesterase, double hotdog domain"/>
    <property type="match status" value="1"/>
</dbReference>
<dbReference type="GO" id="GO:0047617">
    <property type="term" value="F:fatty acyl-CoA hydrolase activity"/>
    <property type="evidence" value="ECO:0007669"/>
    <property type="project" value="InterPro"/>
</dbReference>
<dbReference type="InterPro" id="IPR003703">
    <property type="entry name" value="Acyl_CoA_thio"/>
</dbReference>
<dbReference type="SUPFAM" id="SSF51206">
    <property type="entry name" value="cAMP-binding domain-like"/>
    <property type="match status" value="1"/>
</dbReference>
<keyword evidence="2" id="KW-0378">Hydrolase</keyword>
<dbReference type="Pfam" id="PF00027">
    <property type="entry name" value="cNMP_binding"/>
    <property type="match status" value="1"/>
</dbReference>
<comment type="similarity">
    <text evidence="1">Belongs to the C/M/P thioester hydrolase family.</text>
</comment>
<proteinExistence type="inferred from homology"/>
<dbReference type="Pfam" id="PF02551">
    <property type="entry name" value="Acyl_CoA_thio"/>
    <property type="match status" value="1"/>
</dbReference>
<dbReference type="SMART" id="SM00100">
    <property type="entry name" value="cNMP"/>
    <property type="match status" value="1"/>
</dbReference>
<dbReference type="EMBL" id="JACGCM010000215">
    <property type="protein sequence ID" value="KAF6175130.1"/>
    <property type="molecule type" value="Genomic_DNA"/>
</dbReference>
<dbReference type="PANTHER" id="PTHR11066:SF34">
    <property type="entry name" value="ACYL-COENZYME A THIOESTERASE 8"/>
    <property type="match status" value="1"/>
</dbReference>
<dbReference type="FunFam" id="2.60.120.10:FF:000109">
    <property type="entry name" value="Acyl-CoA thioesterase II"/>
    <property type="match status" value="1"/>
</dbReference>
<dbReference type="SUPFAM" id="SSF54637">
    <property type="entry name" value="Thioesterase/thiol ester dehydrase-isomerase"/>
    <property type="match status" value="3"/>
</dbReference>
<dbReference type="GO" id="GO:0009062">
    <property type="term" value="P:fatty acid catabolic process"/>
    <property type="evidence" value="ECO:0007669"/>
    <property type="project" value="TreeGrafter"/>
</dbReference>
<dbReference type="InterPro" id="IPR018490">
    <property type="entry name" value="cNMP-bd_dom_sf"/>
</dbReference>
<dbReference type="InterPro" id="IPR000595">
    <property type="entry name" value="cNMP-bd_dom"/>
</dbReference>
<keyword evidence="6" id="KW-1185">Reference proteome</keyword>
<dbReference type="OrthoDB" id="68328at2759"/>
<dbReference type="CDD" id="cd00038">
    <property type="entry name" value="CAP_ED"/>
    <property type="match status" value="1"/>
</dbReference>
<evidence type="ECO:0000313" key="6">
    <source>
        <dbReference type="Proteomes" id="UP000541444"/>
    </source>
</evidence>
<dbReference type="InterPro" id="IPR029069">
    <property type="entry name" value="HotDog_dom_sf"/>
</dbReference>
<dbReference type="GO" id="GO:0006637">
    <property type="term" value="P:acyl-CoA metabolic process"/>
    <property type="evidence" value="ECO:0007669"/>
    <property type="project" value="InterPro"/>
</dbReference>
<dbReference type="Proteomes" id="UP000541444">
    <property type="component" value="Unassembled WGS sequence"/>
</dbReference>
<evidence type="ECO:0000259" key="4">
    <source>
        <dbReference type="PROSITE" id="PS50042"/>
    </source>
</evidence>
<dbReference type="InterPro" id="IPR049449">
    <property type="entry name" value="TesB_ACOT8-like_N"/>
</dbReference>
<evidence type="ECO:0000256" key="3">
    <source>
        <dbReference type="SAM" id="MobiDB-lite"/>
    </source>
</evidence>
<gene>
    <name evidence="5" type="ORF">GIB67_022811</name>
</gene>
<protein>
    <recommendedName>
        <fullName evidence="4">Cyclic nucleotide-binding domain-containing protein</fullName>
    </recommendedName>
</protein>
<sequence>MQNPPMDTEAVVIEFLSHVPLLQRLPKSSLEKIAEVIQTKHYNRGDYLAREGELGDGIYLIWEGEAEVCGSFNVDEENNSELQLKAFDYFGYGVVASVHQADVIAISKLICLVLPNQYSTLLQPKSIWNSDETLESRSMIELILQLDPIEALAAASKTVDCHKLVHSLHSYFLLAGDFGMPIIYQVHRIRDGNSFATRRVDATQKGNIIFTLLASFQKEEQGFEHQEVTMPFVLSPEMLLSMEELRERRLTDPRLPRSYRNKVAAQTFTPWPVDIRFCEPTTYTNQTKTPPSLKYWFKAKGKLTDDLALHRCVVAYISDLILLSVSLNPHRRRGLKTASLSLDHSVSKNLVPASATQISVKLVLEPFSFPMALLTNVQLVKQVVDLTNKGYDQLPNKFDRLMEAIASGNPTQSDWTQWAELNPRSASPAPPNPSFSYSSSAFPPLQTSIIQPSITRYPSSTTPDQQPQQPPSPISGNFLQQTTGSIQQTPQSYPQFQAVNVSCPTTSYMRGRTPHPPLPHPQHQLLSVFSSPPPYFTALHHTPSAGFWFGYGEGHPYVDENYGRYEEDNYHKETGFERQAQRHGRGTNIEALARALTEHTHDLHLKVLEFDRCGFTGPLELMNGYYTWQSESPSASNARGFCTGRMYNTSGELVMSLTQEGLIRTARTPDQAPKAKL</sequence>
<evidence type="ECO:0000256" key="2">
    <source>
        <dbReference type="ARBA" id="ARBA00022801"/>
    </source>
</evidence>
<evidence type="ECO:0000256" key="1">
    <source>
        <dbReference type="ARBA" id="ARBA00006538"/>
    </source>
</evidence>
<dbReference type="InterPro" id="IPR014710">
    <property type="entry name" value="RmlC-like_jellyroll"/>
</dbReference>